<accession>A0A392NBH9</accession>
<dbReference type="SUPFAM" id="SSF53098">
    <property type="entry name" value="Ribonuclease H-like"/>
    <property type="match status" value="1"/>
</dbReference>
<name>A0A392NBH9_9FABA</name>
<organism evidence="2 3">
    <name type="scientific">Trifolium medium</name>
    <dbReference type="NCBI Taxonomy" id="97028"/>
    <lineage>
        <taxon>Eukaryota</taxon>
        <taxon>Viridiplantae</taxon>
        <taxon>Streptophyta</taxon>
        <taxon>Embryophyta</taxon>
        <taxon>Tracheophyta</taxon>
        <taxon>Spermatophyta</taxon>
        <taxon>Magnoliopsida</taxon>
        <taxon>eudicotyledons</taxon>
        <taxon>Gunneridae</taxon>
        <taxon>Pentapetalae</taxon>
        <taxon>rosids</taxon>
        <taxon>fabids</taxon>
        <taxon>Fabales</taxon>
        <taxon>Fabaceae</taxon>
        <taxon>Papilionoideae</taxon>
        <taxon>50 kb inversion clade</taxon>
        <taxon>NPAAA clade</taxon>
        <taxon>Hologalegina</taxon>
        <taxon>IRL clade</taxon>
        <taxon>Trifolieae</taxon>
        <taxon>Trifolium</taxon>
    </lineage>
</organism>
<dbReference type="PANTHER" id="PTHR22891">
    <property type="entry name" value="EUKARYOTIC TRANSLATION INITIATION FACTOR 2C"/>
    <property type="match status" value="1"/>
</dbReference>
<dbReference type="InterPro" id="IPR003165">
    <property type="entry name" value="Piwi"/>
</dbReference>
<dbReference type="EMBL" id="LXQA010030805">
    <property type="protein sequence ID" value="MCH95834.1"/>
    <property type="molecule type" value="Genomic_DNA"/>
</dbReference>
<feature type="domain" description="Piwi" evidence="1">
    <location>
        <begin position="76"/>
        <end position="171"/>
    </location>
</feature>
<gene>
    <name evidence="2" type="ORF">A2U01_0016816</name>
</gene>
<evidence type="ECO:0000259" key="1">
    <source>
        <dbReference type="PROSITE" id="PS50822"/>
    </source>
</evidence>
<comment type="caution">
    <text evidence="2">The sequence shown here is derived from an EMBL/GenBank/DDBJ whole genome shotgun (WGS) entry which is preliminary data.</text>
</comment>
<evidence type="ECO:0000313" key="2">
    <source>
        <dbReference type="EMBL" id="MCH95834.1"/>
    </source>
</evidence>
<dbReference type="Gene3D" id="3.40.50.2300">
    <property type="match status" value="1"/>
</dbReference>
<reference evidence="2 3" key="1">
    <citation type="journal article" date="2018" name="Front. Plant Sci.">
        <title>Red Clover (Trifolium pratense) and Zigzag Clover (T. medium) - A Picture of Genomic Similarities and Differences.</title>
        <authorList>
            <person name="Dluhosova J."/>
            <person name="Istvanek J."/>
            <person name="Nedelnik J."/>
            <person name="Repkova J."/>
        </authorList>
    </citation>
    <scope>NUCLEOTIDE SEQUENCE [LARGE SCALE GENOMIC DNA]</scope>
    <source>
        <strain evidence="3">cv. 10/8</strain>
        <tissue evidence="2">Leaf</tissue>
    </source>
</reference>
<keyword evidence="3" id="KW-1185">Reference proteome</keyword>
<dbReference type="PROSITE" id="PS50822">
    <property type="entry name" value="PIWI"/>
    <property type="match status" value="1"/>
</dbReference>
<dbReference type="GO" id="GO:0003676">
    <property type="term" value="F:nucleic acid binding"/>
    <property type="evidence" value="ECO:0007669"/>
    <property type="project" value="InterPro"/>
</dbReference>
<dbReference type="InterPro" id="IPR012337">
    <property type="entry name" value="RNaseH-like_sf"/>
</dbReference>
<proteinExistence type="predicted"/>
<sequence>MIEPVKIEEWAVVNFSSRLNPSELAAELITCGKSNGILAEQPFGFFEETHQVKVLSPSERVKKMLDKVLKEKTPKFLLCLLRENNNIYGPWKKACLADHGIFAQCIAPRKKKTVNKQYLANVLLKINVKLGGMNSLLAKELSEVMPIVSQAPTLILGMDVSHGSPGQTDIP</sequence>
<dbReference type="Proteomes" id="UP000265520">
    <property type="component" value="Unassembled WGS sequence"/>
</dbReference>
<feature type="non-terminal residue" evidence="2">
    <location>
        <position position="171"/>
    </location>
</feature>
<protein>
    <submittedName>
        <fullName evidence="2">Protein argonaute 4</fullName>
    </submittedName>
</protein>
<dbReference type="Pfam" id="PF02171">
    <property type="entry name" value="Piwi"/>
    <property type="match status" value="1"/>
</dbReference>
<dbReference type="AlphaFoldDB" id="A0A392NBH9"/>
<evidence type="ECO:0000313" key="3">
    <source>
        <dbReference type="Proteomes" id="UP000265520"/>
    </source>
</evidence>